<feature type="transmembrane region" description="Helical" evidence="2">
    <location>
        <begin position="150"/>
        <end position="174"/>
    </location>
</feature>
<proteinExistence type="predicted"/>
<evidence type="ECO:0000313" key="4">
    <source>
        <dbReference type="Proteomes" id="UP000638353"/>
    </source>
</evidence>
<feature type="transmembrane region" description="Helical" evidence="2">
    <location>
        <begin position="57"/>
        <end position="78"/>
    </location>
</feature>
<sequence>MRGMNATTRTEDKSDNEAAEAAEAEAVAAEAAEADETHETPEIPEEEVKARPASAGVGAGAAGIVSAGLGLVALVGGWPSRVLAERETLVSQLNLSKSSAASAQIEGLYGNGWHMTALVNGGFALVALLVGVVVLAALRPTGPDAAPRLWIRAVAWAGVILGLIGLLISTGMYLDLFAPMPVPPAA</sequence>
<organism evidence="3 4">
    <name type="scientific">Streptomyces finlayi</name>
    <dbReference type="NCBI Taxonomy" id="67296"/>
    <lineage>
        <taxon>Bacteria</taxon>
        <taxon>Bacillati</taxon>
        <taxon>Actinomycetota</taxon>
        <taxon>Actinomycetes</taxon>
        <taxon>Kitasatosporales</taxon>
        <taxon>Streptomycetaceae</taxon>
        <taxon>Streptomyces</taxon>
    </lineage>
</organism>
<accession>A0A919CD62</accession>
<reference evidence="3" key="2">
    <citation type="submission" date="2020-09" db="EMBL/GenBank/DDBJ databases">
        <authorList>
            <person name="Sun Q."/>
            <person name="Ohkuma M."/>
        </authorList>
    </citation>
    <scope>NUCLEOTIDE SEQUENCE</scope>
    <source>
        <strain evidence="3">JCM 4637</strain>
    </source>
</reference>
<feature type="region of interest" description="Disordered" evidence="1">
    <location>
        <begin position="1"/>
        <end position="52"/>
    </location>
</feature>
<comment type="caution">
    <text evidence="3">The sequence shown here is derived from an EMBL/GenBank/DDBJ whole genome shotgun (WGS) entry which is preliminary data.</text>
</comment>
<reference evidence="3" key="1">
    <citation type="journal article" date="2014" name="Int. J. Syst. Evol. Microbiol.">
        <title>Complete genome sequence of Corynebacterium casei LMG S-19264T (=DSM 44701T), isolated from a smear-ripened cheese.</title>
        <authorList>
            <consortium name="US DOE Joint Genome Institute (JGI-PGF)"/>
            <person name="Walter F."/>
            <person name="Albersmeier A."/>
            <person name="Kalinowski J."/>
            <person name="Ruckert C."/>
        </authorList>
    </citation>
    <scope>NUCLEOTIDE SEQUENCE</scope>
    <source>
        <strain evidence="3">JCM 4637</strain>
    </source>
</reference>
<evidence type="ECO:0000313" key="3">
    <source>
        <dbReference type="EMBL" id="GHD05934.1"/>
    </source>
</evidence>
<keyword evidence="2" id="KW-0472">Membrane</keyword>
<evidence type="ECO:0000256" key="1">
    <source>
        <dbReference type="SAM" id="MobiDB-lite"/>
    </source>
</evidence>
<name>A0A919CD62_9ACTN</name>
<gene>
    <name evidence="3" type="ORF">GCM10010334_57200</name>
</gene>
<feature type="compositionally biased region" description="Basic and acidic residues" evidence="1">
    <location>
        <begin position="35"/>
        <end position="50"/>
    </location>
</feature>
<dbReference type="EMBL" id="BMVC01000012">
    <property type="protein sequence ID" value="GHD05934.1"/>
    <property type="molecule type" value="Genomic_DNA"/>
</dbReference>
<keyword evidence="2" id="KW-0812">Transmembrane</keyword>
<protein>
    <submittedName>
        <fullName evidence="3">Uncharacterized protein</fullName>
    </submittedName>
</protein>
<evidence type="ECO:0000256" key="2">
    <source>
        <dbReference type="SAM" id="Phobius"/>
    </source>
</evidence>
<dbReference type="AlphaFoldDB" id="A0A919CD62"/>
<feature type="transmembrane region" description="Helical" evidence="2">
    <location>
        <begin position="117"/>
        <end position="138"/>
    </location>
</feature>
<dbReference type="Proteomes" id="UP000638353">
    <property type="component" value="Unassembled WGS sequence"/>
</dbReference>
<keyword evidence="2" id="KW-1133">Transmembrane helix</keyword>